<dbReference type="AlphaFoldDB" id="A0A9P9AL97"/>
<proteinExistence type="predicted"/>
<dbReference type="InterPro" id="IPR007219">
    <property type="entry name" value="XnlR_reg_dom"/>
</dbReference>
<dbReference type="PANTHER" id="PTHR46910:SF4">
    <property type="entry name" value="ZN(2)-C6 FUNGAL-TYPE DOMAIN-CONTAINING PROTEIN"/>
    <property type="match status" value="1"/>
</dbReference>
<dbReference type="Pfam" id="PF00172">
    <property type="entry name" value="Zn_clus"/>
    <property type="match status" value="1"/>
</dbReference>
<dbReference type="PROSITE" id="PS50048">
    <property type="entry name" value="ZN2_CY6_FUNGAL_2"/>
    <property type="match status" value="1"/>
</dbReference>
<dbReference type="CDD" id="cd00067">
    <property type="entry name" value="GAL4"/>
    <property type="match status" value="1"/>
</dbReference>
<evidence type="ECO:0000313" key="6">
    <source>
        <dbReference type="Proteomes" id="UP000777438"/>
    </source>
</evidence>
<dbReference type="GO" id="GO:0000981">
    <property type="term" value="F:DNA-binding transcription factor activity, RNA polymerase II-specific"/>
    <property type="evidence" value="ECO:0007669"/>
    <property type="project" value="InterPro"/>
</dbReference>
<dbReference type="Gene3D" id="4.10.240.10">
    <property type="entry name" value="Zn(2)-C6 fungal-type DNA-binding domain"/>
    <property type="match status" value="1"/>
</dbReference>
<evidence type="ECO:0000256" key="3">
    <source>
        <dbReference type="SAM" id="MobiDB-lite"/>
    </source>
</evidence>
<dbReference type="CDD" id="cd12148">
    <property type="entry name" value="fungal_TF_MHR"/>
    <property type="match status" value="1"/>
</dbReference>
<evidence type="ECO:0000313" key="5">
    <source>
        <dbReference type="EMBL" id="KAH6884290.1"/>
    </source>
</evidence>
<evidence type="ECO:0000256" key="1">
    <source>
        <dbReference type="ARBA" id="ARBA00022723"/>
    </source>
</evidence>
<name>A0A9P9AL97_9HYPO</name>
<dbReference type="EMBL" id="JAGPYM010000021">
    <property type="protein sequence ID" value="KAH6884290.1"/>
    <property type="molecule type" value="Genomic_DNA"/>
</dbReference>
<keyword evidence="6" id="KW-1185">Reference proteome</keyword>
<sequence>MMMSAPFPRKRSPPAGDGRDPGQYPGLDPSSSNLYNNNSRVKLPRIERNTSNTDFSAPVKRRLSAYTRTGQACDRCKVRKIRCDAAPEGCTHCLSQGLECFVTDRVTGRTERRGYIQELEQEKGDLKSRIRDLEVLLGLKGVKVEPLESSGSLEASADDSQHSSGTQPEAGRRDSWDQMGSVRFKDDSLKSALPPKFQRTLLVSRPREVHIGVGGDDAPFSSIKGLKLSIFGETIDFTSFAASDMDELPANAEASTPLYNKSTRAFLQSTMGINPPPDVELPADFETAFRWSSWFFDTIANFLPVLHRPTFESTLTKMYDGSSFVPSVAELVQIHMVYAIIYYQFGVRNWSIPDDRANLNEKSNKHYHFALSKLFELTSSGDLPAVQAMAMICAHTRAFPKPNCASIVVSQTFQRALDLGLHRESKKQDETTNLNHEMRKRTWWVILTVYIAVSGRRGLPMPIMVEEFDVGFPEPVADELLSGDGMDTSRTLPCPYEVGICSFKIVPIMMEMWTNIYSVRRDAANYVNIVKTLEGQGTRWFDELPNHLKLGHDEQKQQDVMLALFLRSFLLEFRLCLRHPSVAITTDKDMIGENLRVCEEVTKEMLTCQLAIQKLKCLDTTWYQISIHAACIFTTLYAHWEKRHRITPDEFDQLKTDMRLWVGIIEETGSILGSGPQISSEIWKIINRTMGMIEQDTPKKNETSEPPRATPALKQFYQEPSLNDPAAYPTLPYKEQPQNNMNQPFYRTDATMFFNPSAQAAATTAAAVATDVPGASAARLNSLINFGSQPPQGMTGQMWNSGPWQNFTAAAMCSTQDRLGPTSLPNLGAHPRPSNAPNLPEPAPGLSNTDMWPMTLFESDASNPT</sequence>
<dbReference type="SMART" id="SM00066">
    <property type="entry name" value="GAL4"/>
    <property type="match status" value="1"/>
</dbReference>
<dbReference type="GO" id="GO:0008270">
    <property type="term" value="F:zinc ion binding"/>
    <property type="evidence" value="ECO:0007669"/>
    <property type="project" value="InterPro"/>
</dbReference>
<evidence type="ECO:0000259" key="4">
    <source>
        <dbReference type="PROSITE" id="PS50048"/>
    </source>
</evidence>
<dbReference type="InterPro" id="IPR050987">
    <property type="entry name" value="AtrR-like"/>
</dbReference>
<feature type="region of interest" description="Disordered" evidence="3">
    <location>
        <begin position="149"/>
        <end position="178"/>
    </location>
</feature>
<dbReference type="GO" id="GO:0006351">
    <property type="term" value="P:DNA-templated transcription"/>
    <property type="evidence" value="ECO:0007669"/>
    <property type="project" value="InterPro"/>
</dbReference>
<dbReference type="PANTHER" id="PTHR46910">
    <property type="entry name" value="TRANSCRIPTION FACTOR PDR1"/>
    <property type="match status" value="1"/>
</dbReference>
<comment type="caution">
    <text evidence="5">The sequence shown here is derived from an EMBL/GenBank/DDBJ whole genome shotgun (WGS) entry which is preliminary data.</text>
</comment>
<feature type="region of interest" description="Disordered" evidence="3">
    <location>
        <begin position="817"/>
        <end position="850"/>
    </location>
</feature>
<dbReference type="GO" id="GO:0003677">
    <property type="term" value="F:DNA binding"/>
    <property type="evidence" value="ECO:0007669"/>
    <property type="project" value="InterPro"/>
</dbReference>
<protein>
    <recommendedName>
        <fullName evidence="4">Zn(2)-C6 fungal-type domain-containing protein</fullName>
    </recommendedName>
</protein>
<accession>A0A9P9AL97</accession>
<keyword evidence="2" id="KW-0539">Nucleus</keyword>
<dbReference type="InterPro" id="IPR036864">
    <property type="entry name" value="Zn2-C6_fun-type_DNA-bd_sf"/>
</dbReference>
<dbReference type="SUPFAM" id="SSF57701">
    <property type="entry name" value="Zn2/Cys6 DNA-binding domain"/>
    <property type="match status" value="1"/>
</dbReference>
<feature type="region of interest" description="Disordered" evidence="3">
    <location>
        <begin position="1"/>
        <end position="37"/>
    </location>
</feature>
<feature type="domain" description="Zn(2)-C6 fungal-type" evidence="4">
    <location>
        <begin position="72"/>
        <end position="100"/>
    </location>
</feature>
<organism evidence="5 6">
    <name type="scientific">Thelonectria olida</name>
    <dbReference type="NCBI Taxonomy" id="1576542"/>
    <lineage>
        <taxon>Eukaryota</taxon>
        <taxon>Fungi</taxon>
        <taxon>Dikarya</taxon>
        <taxon>Ascomycota</taxon>
        <taxon>Pezizomycotina</taxon>
        <taxon>Sordariomycetes</taxon>
        <taxon>Hypocreomycetidae</taxon>
        <taxon>Hypocreales</taxon>
        <taxon>Nectriaceae</taxon>
        <taxon>Thelonectria</taxon>
    </lineage>
</organism>
<dbReference type="OrthoDB" id="4456959at2759"/>
<gene>
    <name evidence="5" type="ORF">B0T10DRAFT_136224</name>
</gene>
<dbReference type="Proteomes" id="UP000777438">
    <property type="component" value="Unassembled WGS sequence"/>
</dbReference>
<dbReference type="PROSITE" id="PS00463">
    <property type="entry name" value="ZN2_CY6_FUNGAL_1"/>
    <property type="match status" value="1"/>
</dbReference>
<dbReference type="Pfam" id="PF04082">
    <property type="entry name" value="Fungal_trans"/>
    <property type="match status" value="1"/>
</dbReference>
<dbReference type="SMART" id="SM00906">
    <property type="entry name" value="Fungal_trans"/>
    <property type="match status" value="1"/>
</dbReference>
<evidence type="ECO:0000256" key="2">
    <source>
        <dbReference type="ARBA" id="ARBA00023242"/>
    </source>
</evidence>
<dbReference type="InterPro" id="IPR001138">
    <property type="entry name" value="Zn2Cys6_DnaBD"/>
</dbReference>
<keyword evidence="1" id="KW-0479">Metal-binding</keyword>
<reference evidence="5 6" key="1">
    <citation type="journal article" date="2021" name="Nat. Commun.">
        <title>Genetic determinants of endophytism in the Arabidopsis root mycobiome.</title>
        <authorList>
            <person name="Mesny F."/>
            <person name="Miyauchi S."/>
            <person name="Thiergart T."/>
            <person name="Pickel B."/>
            <person name="Atanasova L."/>
            <person name="Karlsson M."/>
            <person name="Huettel B."/>
            <person name="Barry K.W."/>
            <person name="Haridas S."/>
            <person name="Chen C."/>
            <person name="Bauer D."/>
            <person name="Andreopoulos W."/>
            <person name="Pangilinan J."/>
            <person name="LaButti K."/>
            <person name="Riley R."/>
            <person name="Lipzen A."/>
            <person name="Clum A."/>
            <person name="Drula E."/>
            <person name="Henrissat B."/>
            <person name="Kohler A."/>
            <person name="Grigoriev I.V."/>
            <person name="Martin F.M."/>
            <person name="Hacquard S."/>
        </authorList>
    </citation>
    <scope>NUCLEOTIDE SEQUENCE [LARGE SCALE GENOMIC DNA]</scope>
    <source>
        <strain evidence="5 6">MPI-CAGE-CH-0241</strain>
    </source>
</reference>